<protein>
    <recommendedName>
        <fullName evidence="2">Alanine racemase N-terminal domain-containing protein</fullName>
    </recommendedName>
</protein>
<dbReference type="RefSeq" id="WP_114438724.1">
    <property type="nucleotide sequence ID" value="NZ_QOZG01000001.1"/>
</dbReference>
<evidence type="ECO:0000259" key="2">
    <source>
        <dbReference type="Pfam" id="PF01168"/>
    </source>
</evidence>
<name>A0A368KB43_9HYPH</name>
<organism evidence="3 4">
    <name type="scientific">Phyllobacterium salinisoli</name>
    <dbReference type="NCBI Taxonomy" id="1899321"/>
    <lineage>
        <taxon>Bacteria</taxon>
        <taxon>Pseudomonadati</taxon>
        <taxon>Pseudomonadota</taxon>
        <taxon>Alphaproteobacteria</taxon>
        <taxon>Hyphomicrobiales</taxon>
        <taxon>Phyllobacteriaceae</taxon>
        <taxon>Phyllobacterium</taxon>
    </lineage>
</organism>
<feature type="domain" description="Alanine racemase N-terminal" evidence="2">
    <location>
        <begin position="20"/>
        <end position="59"/>
    </location>
</feature>
<gene>
    <name evidence="3" type="ORF">DUT91_02290</name>
</gene>
<comment type="cofactor">
    <cofactor evidence="1">
        <name>pyridoxal 5'-phosphate</name>
        <dbReference type="ChEBI" id="CHEBI:597326"/>
    </cofactor>
</comment>
<dbReference type="InterPro" id="IPR009006">
    <property type="entry name" value="Ala_racemase/Decarboxylase_C"/>
</dbReference>
<dbReference type="EMBL" id="QOZG01000001">
    <property type="protein sequence ID" value="RCS25632.1"/>
    <property type="molecule type" value="Genomic_DNA"/>
</dbReference>
<evidence type="ECO:0000313" key="3">
    <source>
        <dbReference type="EMBL" id="RCS25632.1"/>
    </source>
</evidence>
<dbReference type="SUPFAM" id="SSF50621">
    <property type="entry name" value="Alanine racemase C-terminal domain-like"/>
    <property type="match status" value="1"/>
</dbReference>
<dbReference type="OrthoDB" id="9813814at2"/>
<dbReference type="AlphaFoldDB" id="A0A368KB43"/>
<sequence>MSFNFSDPDILPLSGGILTVDLKALRDNYALIARTVAPARTSAVVKADAYGITLENVAADCGTIAYEKLTSLGPRYQRHYIYKRCREPTHEDHHSRRRRHRRDFCLLSCQSRP</sequence>
<accession>A0A368KB43</accession>
<dbReference type="SUPFAM" id="SSF51419">
    <property type="entry name" value="PLP-binding barrel"/>
    <property type="match status" value="1"/>
</dbReference>
<dbReference type="Proteomes" id="UP000253420">
    <property type="component" value="Unassembled WGS sequence"/>
</dbReference>
<comment type="caution">
    <text evidence="3">The sequence shown here is derived from an EMBL/GenBank/DDBJ whole genome shotgun (WGS) entry which is preliminary data.</text>
</comment>
<proteinExistence type="predicted"/>
<dbReference type="InterPro" id="IPR029066">
    <property type="entry name" value="PLP-binding_barrel"/>
</dbReference>
<dbReference type="GO" id="GO:0003824">
    <property type="term" value="F:catalytic activity"/>
    <property type="evidence" value="ECO:0007669"/>
    <property type="project" value="InterPro"/>
</dbReference>
<reference evidence="3 4" key="1">
    <citation type="submission" date="2018-07" db="EMBL/GenBank/DDBJ databases">
        <title>The draft genome of Phyllobacterium salinisoli.</title>
        <authorList>
            <person name="Liu L."/>
            <person name="Li L."/>
            <person name="Zhang X."/>
            <person name="Liang L."/>
        </authorList>
    </citation>
    <scope>NUCLEOTIDE SEQUENCE [LARGE SCALE GENOMIC DNA]</scope>
    <source>
        <strain evidence="3 4">LLAN61</strain>
    </source>
</reference>
<keyword evidence="4" id="KW-1185">Reference proteome</keyword>
<dbReference type="InterPro" id="IPR001608">
    <property type="entry name" value="Ala_racemase_N"/>
</dbReference>
<evidence type="ECO:0000313" key="4">
    <source>
        <dbReference type="Proteomes" id="UP000253420"/>
    </source>
</evidence>
<dbReference type="Pfam" id="PF01168">
    <property type="entry name" value="Ala_racemase_N"/>
    <property type="match status" value="1"/>
</dbReference>
<evidence type="ECO:0000256" key="1">
    <source>
        <dbReference type="ARBA" id="ARBA00001933"/>
    </source>
</evidence>
<dbReference type="Gene3D" id="3.20.20.10">
    <property type="entry name" value="Alanine racemase"/>
    <property type="match status" value="1"/>
</dbReference>